<dbReference type="PANTHER" id="PTHR30273:SF2">
    <property type="entry name" value="PROTEIN FECR"/>
    <property type="match status" value="1"/>
</dbReference>
<keyword evidence="1" id="KW-1133">Transmembrane helix</keyword>
<dbReference type="Pfam" id="PF16344">
    <property type="entry name" value="FecR_C"/>
    <property type="match status" value="1"/>
</dbReference>
<organism evidence="4 5">
    <name type="scientific">Negadavirga shengliensis</name>
    <dbReference type="NCBI Taxonomy" id="1389218"/>
    <lineage>
        <taxon>Bacteria</taxon>
        <taxon>Pseudomonadati</taxon>
        <taxon>Bacteroidota</taxon>
        <taxon>Cytophagia</taxon>
        <taxon>Cytophagales</taxon>
        <taxon>Cyclobacteriaceae</taxon>
        <taxon>Negadavirga</taxon>
    </lineage>
</organism>
<protein>
    <submittedName>
        <fullName evidence="4">FecR family protein</fullName>
    </submittedName>
</protein>
<name>A0ABV9T393_9BACT</name>
<keyword evidence="1" id="KW-0812">Transmembrane</keyword>
<dbReference type="RefSeq" id="WP_377065768.1">
    <property type="nucleotide sequence ID" value="NZ_JBHSJJ010000009.1"/>
</dbReference>
<dbReference type="PANTHER" id="PTHR30273">
    <property type="entry name" value="PERIPLASMIC SIGNAL SENSOR AND SIGMA FACTOR ACTIVATOR FECR-RELATED"/>
    <property type="match status" value="1"/>
</dbReference>
<reference evidence="5" key="1">
    <citation type="journal article" date="2019" name="Int. J. Syst. Evol. Microbiol.">
        <title>The Global Catalogue of Microorganisms (GCM) 10K type strain sequencing project: providing services to taxonomists for standard genome sequencing and annotation.</title>
        <authorList>
            <consortium name="The Broad Institute Genomics Platform"/>
            <consortium name="The Broad Institute Genome Sequencing Center for Infectious Disease"/>
            <person name="Wu L."/>
            <person name="Ma J."/>
        </authorList>
    </citation>
    <scope>NUCLEOTIDE SEQUENCE [LARGE SCALE GENOMIC DNA]</scope>
    <source>
        <strain evidence="5">CGMCC 4.7466</strain>
    </source>
</reference>
<dbReference type="Pfam" id="PF04773">
    <property type="entry name" value="FecR"/>
    <property type="match status" value="1"/>
</dbReference>
<dbReference type="Gene3D" id="2.60.120.1440">
    <property type="match status" value="1"/>
</dbReference>
<feature type="domain" description="Protein FecR C-terminal" evidence="3">
    <location>
        <begin position="270"/>
        <end position="337"/>
    </location>
</feature>
<evidence type="ECO:0000259" key="3">
    <source>
        <dbReference type="Pfam" id="PF16344"/>
    </source>
</evidence>
<keyword evidence="1" id="KW-0472">Membrane</keyword>
<proteinExistence type="predicted"/>
<accession>A0ABV9T393</accession>
<evidence type="ECO:0000313" key="4">
    <source>
        <dbReference type="EMBL" id="MFC4873175.1"/>
    </source>
</evidence>
<evidence type="ECO:0000259" key="2">
    <source>
        <dbReference type="Pfam" id="PF04773"/>
    </source>
</evidence>
<dbReference type="Proteomes" id="UP001595818">
    <property type="component" value="Unassembled WGS sequence"/>
</dbReference>
<dbReference type="InterPro" id="IPR032508">
    <property type="entry name" value="FecR_C"/>
</dbReference>
<evidence type="ECO:0000313" key="5">
    <source>
        <dbReference type="Proteomes" id="UP001595818"/>
    </source>
</evidence>
<dbReference type="InterPro" id="IPR006860">
    <property type="entry name" value="FecR"/>
</dbReference>
<evidence type="ECO:0000256" key="1">
    <source>
        <dbReference type="SAM" id="Phobius"/>
    </source>
</evidence>
<dbReference type="EMBL" id="JBHSJJ010000009">
    <property type="protein sequence ID" value="MFC4873175.1"/>
    <property type="molecule type" value="Genomic_DNA"/>
</dbReference>
<sequence length="344" mass="38937">MAKFEKIEDFLEDGSFRESVLAGRRDPKWESWLKDNPKKAVCYHRAVAILKEIREDSEIWDPKRKKAVLDRLKSSRRKAGRAKKNTHRVTLHVAAVIGALVLVAFAWLIGWNGVEKKPEVATRSTNEEWVIKTSPAGQKSRIILSDGSTVTLNSDSEIRYRPGFSVAHREVYLKGEAFFEVAPDSLLAFKVYSGTLVTHALGTAFNIRNYENMDHKVQLTSGKVSVLHGSARENAIYLDPGQELILGRKGRLEKKDFDASKALLWKEGILHFDKAPFDEVVATLERWYGVQITLKNRPGRPIIVSAEFQKDYLSNVLNSLGYSFGFSYTLHQKKVTIQFNGNSL</sequence>
<dbReference type="Gene3D" id="3.55.50.30">
    <property type="match status" value="1"/>
</dbReference>
<comment type="caution">
    <text evidence="4">The sequence shown here is derived from an EMBL/GenBank/DDBJ whole genome shotgun (WGS) entry which is preliminary data.</text>
</comment>
<dbReference type="InterPro" id="IPR012373">
    <property type="entry name" value="Ferrdict_sens_TM"/>
</dbReference>
<feature type="transmembrane region" description="Helical" evidence="1">
    <location>
        <begin position="89"/>
        <end position="111"/>
    </location>
</feature>
<feature type="domain" description="FecR protein" evidence="2">
    <location>
        <begin position="135"/>
        <end position="224"/>
    </location>
</feature>
<gene>
    <name evidence="4" type="ORF">ACFPFU_15860</name>
</gene>
<keyword evidence="5" id="KW-1185">Reference proteome</keyword>
<dbReference type="PIRSF" id="PIRSF018266">
    <property type="entry name" value="FecR"/>
    <property type="match status" value="1"/>
</dbReference>